<reference evidence="1" key="1">
    <citation type="submission" date="2019-05" db="EMBL/GenBank/DDBJ databases">
        <title>The de novo reference genome and transcriptome assemblies of the wild tomato species Solanum chilense.</title>
        <authorList>
            <person name="Stam R."/>
            <person name="Nosenko T."/>
            <person name="Hoerger A.C."/>
            <person name="Stephan W."/>
            <person name="Seidel M.A."/>
            <person name="Kuhn J.M.M."/>
            <person name="Haberer G."/>
            <person name="Tellier A."/>
        </authorList>
    </citation>
    <scope>NUCLEOTIDE SEQUENCE</scope>
    <source>
        <tissue evidence="1">Mature leaves</tissue>
    </source>
</reference>
<accession>A0A6N2BC57</accession>
<name>A0A6N2BC57_SOLCI</name>
<protein>
    <submittedName>
        <fullName evidence="1">Uncharacterized protein</fullName>
    </submittedName>
</protein>
<comment type="caution">
    <text evidence="1">The sequence shown here is derived from an EMBL/GenBank/DDBJ whole genome shotgun (WGS) entry which is preliminary data.</text>
</comment>
<dbReference type="AlphaFoldDB" id="A0A6N2BC57"/>
<sequence length="59" mass="6666">MFNLHRDSKVTIILGINRVFPSVTGEFPYSKEIFLVRKHVLEGSLPARTLVKCPSPQPT</sequence>
<organism evidence="1">
    <name type="scientific">Solanum chilense</name>
    <name type="common">Tomato</name>
    <name type="synonym">Lycopersicon chilense</name>
    <dbReference type="NCBI Taxonomy" id="4083"/>
    <lineage>
        <taxon>Eukaryota</taxon>
        <taxon>Viridiplantae</taxon>
        <taxon>Streptophyta</taxon>
        <taxon>Embryophyta</taxon>
        <taxon>Tracheophyta</taxon>
        <taxon>Spermatophyta</taxon>
        <taxon>Magnoliopsida</taxon>
        <taxon>eudicotyledons</taxon>
        <taxon>Gunneridae</taxon>
        <taxon>Pentapetalae</taxon>
        <taxon>asterids</taxon>
        <taxon>lamiids</taxon>
        <taxon>Solanales</taxon>
        <taxon>Solanaceae</taxon>
        <taxon>Solanoideae</taxon>
        <taxon>Solaneae</taxon>
        <taxon>Solanum</taxon>
        <taxon>Solanum subgen. Lycopersicon</taxon>
    </lineage>
</organism>
<gene>
    <name evidence="1" type="ORF">EJD97_014319</name>
</gene>
<dbReference type="EMBL" id="RXGB01003704">
    <property type="protein sequence ID" value="TMW91460.1"/>
    <property type="molecule type" value="Genomic_DNA"/>
</dbReference>
<evidence type="ECO:0000313" key="1">
    <source>
        <dbReference type="EMBL" id="TMW91460.1"/>
    </source>
</evidence>
<proteinExistence type="predicted"/>